<dbReference type="EMBL" id="JAACAK010000010">
    <property type="protein sequence ID" value="NIR73730.1"/>
    <property type="molecule type" value="Genomic_DNA"/>
</dbReference>
<reference evidence="2 3" key="1">
    <citation type="submission" date="2020-01" db="EMBL/GenBank/DDBJ databases">
        <title>Genomes assembled from Gulf of Kutch pelagic sediment metagenomes.</title>
        <authorList>
            <person name="Chandrashekar M."/>
            <person name="Mahajan M.S."/>
            <person name="Dave K.J."/>
            <person name="Vatsa P."/>
            <person name="Nathani N.M."/>
        </authorList>
    </citation>
    <scope>NUCLEOTIDE SEQUENCE [LARGE SCALE GENOMIC DNA]</scope>
    <source>
        <strain evidence="2">KS3-K002</strain>
    </source>
</reference>
<accession>A0AAE4Z4Q9</accession>
<proteinExistence type="predicted"/>
<organism evidence="2 3">
    <name type="scientific">Candidatus Kutchimonas denitrificans</name>
    <dbReference type="NCBI Taxonomy" id="3056748"/>
    <lineage>
        <taxon>Bacteria</taxon>
        <taxon>Pseudomonadati</taxon>
        <taxon>Gemmatimonadota</taxon>
        <taxon>Gemmatimonadia</taxon>
        <taxon>Candidatus Palauibacterales</taxon>
        <taxon>Candidatus Palauibacteraceae</taxon>
        <taxon>Candidatus Kutchimonas</taxon>
    </lineage>
</organism>
<gene>
    <name evidence="2" type="ORF">GWO12_01240</name>
</gene>
<sequence length="412" mass="43373">MPSSSRRPVAAAAVALALAFAACDGDGINGPGPNGGLTFSRTIGLPDLENTITSGPARLEIELIPGSLTSREVEVQRPTELTDEEEIESRIVQPPSAGTLVLAIDGLEVQFNSSTEFRGEDGDLTMTEFLDRVNAALSNGEQPAVEAKRPAPSEPQDPTDATFLATRLELDDESGEPEIEINVDTDNLELFDAPAAGEPDGVIRVLGLEIELRVSEGITELEEETEEAEGGIEFEGLVSSVDPDPDDPTIGTVTLGDETVIRIVLGTEIEDDSDDGDDEHLTSLAEVQTALDDGFIVEADGEGVLESADPRTLVAIEVEFEIEDDEDGIPGALQFESTVASVDVGGGTITLADDRIVRIAEIVIDDTGDLLTLQEVADALPGPVRVEGHATVESVGPPAVLVALDAKFEVDD</sequence>
<feature type="chain" id="PRO_5042293290" description="DUF5666 domain-containing protein" evidence="1">
    <location>
        <begin position="22"/>
        <end position="412"/>
    </location>
</feature>
<evidence type="ECO:0008006" key="4">
    <source>
        <dbReference type="Google" id="ProtNLM"/>
    </source>
</evidence>
<dbReference type="Proteomes" id="UP000702544">
    <property type="component" value="Unassembled WGS sequence"/>
</dbReference>
<evidence type="ECO:0000313" key="3">
    <source>
        <dbReference type="Proteomes" id="UP000702544"/>
    </source>
</evidence>
<keyword evidence="1" id="KW-0732">Signal</keyword>
<name>A0AAE4Z4Q9_9BACT</name>
<dbReference type="AlphaFoldDB" id="A0AAE4Z4Q9"/>
<evidence type="ECO:0000313" key="2">
    <source>
        <dbReference type="EMBL" id="NIR73730.1"/>
    </source>
</evidence>
<feature type="signal peptide" evidence="1">
    <location>
        <begin position="1"/>
        <end position="21"/>
    </location>
</feature>
<comment type="caution">
    <text evidence="2">The sequence shown here is derived from an EMBL/GenBank/DDBJ whole genome shotgun (WGS) entry which is preliminary data.</text>
</comment>
<protein>
    <recommendedName>
        <fullName evidence="4">DUF5666 domain-containing protein</fullName>
    </recommendedName>
</protein>
<evidence type="ECO:0000256" key="1">
    <source>
        <dbReference type="SAM" id="SignalP"/>
    </source>
</evidence>
<dbReference type="PROSITE" id="PS51257">
    <property type="entry name" value="PROKAR_LIPOPROTEIN"/>
    <property type="match status" value="1"/>
</dbReference>